<evidence type="ECO:0000259" key="4">
    <source>
        <dbReference type="PROSITE" id="PS51194"/>
    </source>
</evidence>
<keyword evidence="2" id="KW-0067">ATP-binding</keyword>
<dbReference type="InterPro" id="IPR027417">
    <property type="entry name" value="P-loop_NTPase"/>
</dbReference>
<dbReference type="SMART" id="SM00487">
    <property type="entry name" value="DEXDc"/>
    <property type="match status" value="1"/>
</dbReference>
<dbReference type="Proteomes" id="UP001185755">
    <property type="component" value="Unassembled WGS sequence"/>
</dbReference>
<proteinExistence type="predicted"/>
<dbReference type="PROSITE" id="PS51194">
    <property type="entry name" value="HELICASE_CTER"/>
    <property type="match status" value="1"/>
</dbReference>
<dbReference type="PANTHER" id="PTHR47962:SF5">
    <property type="entry name" value="ATP-DEPENDENT HELICASE LHR-RELATED"/>
    <property type="match status" value="1"/>
</dbReference>
<dbReference type="InterPro" id="IPR011545">
    <property type="entry name" value="DEAD/DEAH_box_helicase_dom"/>
</dbReference>
<name>A0ABU4BHT7_9NOCA</name>
<keyword evidence="6" id="KW-1185">Reference proteome</keyword>
<dbReference type="InterPro" id="IPR052511">
    <property type="entry name" value="ATP-dep_Helicase"/>
</dbReference>
<dbReference type="InterPro" id="IPR001650">
    <property type="entry name" value="Helicase_C-like"/>
</dbReference>
<evidence type="ECO:0000259" key="3">
    <source>
        <dbReference type="PROSITE" id="PS51192"/>
    </source>
</evidence>
<dbReference type="PROSITE" id="PS51192">
    <property type="entry name" value="HELICASE_ATP_BIND_1"/>
    <property type="match status" value="1"/>
</dbReference>
<keyword evidence="5" id="KW-0378">Hydrolase</keyword>
<evidence type="ECO:0000313" key="6">
    <source>
        <dbReference type="Proteomes" id="UP001185755"/>
    </source>
</evidence>
<dbReference type="RefSeq" id="WP_317565881.1">
    <property type="nucleotide sequence ID" value="NZ_JAWLJX010000008.1"/>
</dbReference>
<sequence>MNGFDRLNPVVQHHIVNSLGWQGLRPLQEDAIVPIMDGEDAILLAPTAGGKTEAACFPLLSRMAGENWQGLSVLYLCPLKALLNNLQPRIESYTAWIGREALTWHGDVSSSARTRIKREQPDILLTTPESLESMLVSESVDAGQLFANLRSVVIDEVHAFAGDDRGWHLLAVLARIESLLGRPLQRVGMSATVGNPDELLNWLQSADSARIGRVIAPEVPGNAVAVVGSSLTVASAQPALVGGTLTDVTIDYVGSVENAVKVIAALHQGEKRLVFVDSRRLAEELGEGLHESGVTVFISHSSLSAAERRRSEEAFADARDCVIVATSTLELGIDVGDLDRVIQINAPRTVSSFLQRLGRTGRRAGTTRNCLFLALDNDNLLATLGMLNCWSQGWVEPVTPPISPRHIAAQQILALALQNHRVPLSNWKHQWGALPLFDSTADESFEYLLAQGFLQQDGGIAFMGPEAEKRFGHRHFMELLAVFTAAPQFTVMAGRNDIGFVETEVLTEAVEGPRVLLLGGRSWMVTHIDWNRRICYVETTTITGRAKWGSAGEGASFRISRGMRAALLGTLPAGVTLTRRATSAIEGLRTDRSTTVADQALVVTREENGDWRWWTWAGTRANRTLSAWLPSVVPPRQLTRGDSIRLYPDIGPREIGAALAEARSPGAPKPLPFVNPKALSGLKFSAALPEKLAVMTLAARLVDTDGAQATLGNKTSIRAHG</sequence>
<dbReference type="InterPro" id="IPR014001">
    <property type="entry name" value="Helicase_ATP-bd"/>
</dbReference>
<keyword evidence="5" id="KW-0347">Helicase</keyword>
<evidence type="ECO:0000256" key="2">
    <source>
        <dbReference type="ARBA" id="ARBA00022840"/>
    </source>
</evidence>
<evidence type="ECO:0000256" key="1">
    <source>
        <dbReference type="ARBA" id="ARBA00022741"/>
    </source>
</evidence>
<gene>
    <name evidence="5" type="ORF">R3P96_20730</name>
</gene>
<reference evidence="5 6" key="1">
    <citation type="submission" date="2023-10" db="EMBL/GenBank/DDBJ databases">
        <title>Development of a sustainable strategy for remediation of hydrocarbon-contaminated territories based on the waste exchange concept.</title>
        <authorList>
            <person name="Krivoruchko A."/>
        </authorList>
    </citation>
    <scope>NUCLEOTIDE SEQUENCE [LARGE SCALE GENOMIC DNA]</scope>
    <source>
        <strain evidence="5 6">IEGM 1323</strain>
    </source>
</reference>
<evidence type="ECO:0000313" key="5">
    <source>
        <dbReference type="EMBL" id="MDV6263770.1"/>
    </source>
</evidence>
<feature type="domain" description="Helicase ATP-binding" evidence="3">
    <location>
        <begin position="32"/>
        <end position="211"/>
    </location>
</feature>
<dbReference type="Gene3D" id="3.40.50.300">
    <property type="entry name" value="P-loop containing nucleotide triphosphate hydrolases"/>
    <property type="match status" value="2"/>
</dbReference>
<feature type="domain" description="Helicase C-terminal" evidence="4">
    <location>
        <begin position="258"/>
        <end position="413"/>
    </location>
</feature>
<keyword evidence="1" id="KW-0547">Nucleotide-binding</keyword>
<accession>A0ABU4BHT7</accession>
<dbReference type="PANTHER" id="PTHR47962">
    <property type="entry name" value="ATP-DEPENDENT HELICASE LHR-RELATED-RELATED"/>
    <property type="match status" value="1"/>
</dbReference>
<dbReference type="EMBL" id="JAWLJX010000008">
    <property type="protein sequence ID" value="MDV6263770.1"/>
    <property type="molecule type" value="Genomic_DNA"/>
</dbReference>
<organism evidence="5 6">
    <name type="scientific">Rhodococcoides yunnanense</name>
    <dbReference type="NCBI Taxonomy" id="278209"/>
    <lineage>
        <taxon>Bacteria</taxon>
        <taxon>Bacillati</taxon>
        <taxon>Actinomycetota</taxon>
        <taxon>Actinomycetes</taxon>
        <taxon>Mycobacteriales</taxon>
        <taxon>Nocardiaceae</taxon>
        <taxon>Rhodococcoides</taxon>
    </lineage>
</organism>
<protein>
    <submittedName>
        <fullName evidence="5">DEAD/DEAH box helicase</fullName>
    </submittedName>
</protein>
<dbReference type="SMART" id="SM00490">
    <property type="entry name" value="HELICc"/>
    <property type="match status" value="1"/>
</dbReference>
<dbReference type="GO" id="GO:0004386">
    <property type="term" value="F:helicase activity"/>
    <property type="evidence" value="ECO:0007669"/>
    <property type="project" value="UniProtKB-KW"/>
</dbReference>
<comment type="caution">
    <text evidence="5">The sequence shown here is derived from an EMBL/GenBank/DDBJ whole genome shotgun (WGS) entry which is preliminary data.</text>
</comment>
<dbReference type="Pfam" id="PF00270">
    <property type="entry name" value="DEAD"/>
    <property type="match status" value="1"/>
</dbReference>
<dbReference type="SUPFAM" id="SSF52540">
    <property type="entry name" value="P-loop containing nucleoside triphosphate hydrolases"/>
    <property type="match status" value="1"/>
</dbReference>
<dbReference type="Pfam" id="PF00271">
    <property type="entry name" value="Helicase_C"/>
    <property type="match status" value="1"/>
</dbReference>